<evidence type="ECO:0000259" key="7">
    <source>
        <dbReference type="PROSITE" id="PS01033"/>
    </source>
</evidence>
<proteinExistence type="inferred from homology"/>
<evidence type="ECO:0000256" key="4">
    <source>
        <dbReference type="ARBA" id="ARBA00022723"/>
    </source>
</evidence>
<sequence length="198" mass="23099">MLRSFSTSRIRVHPVNPDYESWNVVTEKKICKMSENGTNQLLSEEEETAVKESWTVIWNDKKNNGIKIFIKLFTHYPDAIGKFKDFNGLTLEEVKVHKKLRAHALSVVYALKSFIDNLDDVETLVELVKKNASNHVERKVTEKQIMWLKPVFIEILEEIMGDEMKDIHKTAWNKLFNAIKLLWKQEQDIVVAQQIEAS</sequence>
<dbReference type="SUPFAM" id="SSF46458">
    <property type="entry name" value="Globin-like"/>
    <property type="match status" value="1"/>
</dbReference>
<keyword evidence="9" id="KW-1185">Reference proteome</keyword>
<dbReference type="PANTHER" id="PTHR47217">
    <property type="entry name" value="GLOBIN-LIKE PROTEIN"/>
    <property type="match status" value="1"/>
</dbReference>
<gene>
    <name evidence="8" type="ORF">MCOR_40465</name>
</gene>
<evidence type="ECO:0000313" key="9">
    <source>
        <dbReference type="Proteomes" id="UP000507470"/>
    </source>
</evidence>
<evidence type="ECO:0000256" key="5">
    <source>
        <dbReference type="ARBA" id="ARBA00023004"/>
    </source>
</evidence>
<dbReference type="InterPro" id="IPR000971">
    <property type="entry name" value="Globin"/>
</dbReference>
<evidence type="ECO:0000256" key="3">
    <source>
        <dbReference type="ARBA" id="ARBA00022621"/>
    </source>
</evidence>
<keyword evidence="3 6" id="KW-0561">Oxygen transport</keyword>
<evidence type="ECO:0000313" key="8">
    <source>
        <dbReference type="EMBL" id="CAC5406952.1"/>
    </source>
</evidence>
<dbReference type="AlphaFoldDB" id="A0A6J8DHQ8"/>
<dbReference type="InterPro" id="IPR044399">
    <property type="entry name" value="Mb-like_M"/>
</dbReference>
<evidence type="ECO:0000256" key="1">
    <source>
        <dbReference type="ARBA" id="ARBA00022448"/>
    </source>
</evidence>
<dbReference type="CDD" id="cd01040">
    <property type="entry name" value="Mb-like"/>
    <property type="match status" value="1"/>
</dbReference>
<evidence type="ECO:0000256" key="2">
    <source>
        <dbReference type="ARBA" id="ARBA00022617"/>
    </source>
</evidence>
<dbReference type="EMBL" id="CACVKT020007264">
    <property type="protein sequence ID" value="CAC5406952.1"/>
    <property type="molecule type" value="Genomic_DNA"/>
</dbReference>
<dbReference type="GO" id="GO:0020037">
    <property type="term" value="F:heme binding"/>
    <property type="evidence" value="ECO:0007669"/>
    <property type="project" value="InterPro"/>
</dbReference>
<dbReference type="Proteomes" id="UP000507470">
    <property type="component" value="Unassembled WGS sequence"/>
</dbReference>
<dbReference type="Gene3D" id="1.10.490.10">
    <property type="entry name" value="Globins"/>
    <property type="match status" value="1"/>
</dbReference>
<name>A0A6J8DHQ8_MYTCO</name>
<dbReference type="GO" id="GO:0046872">
    <property type="term" value="F:metal ion binding"/>
    <property type="evidence" value="ECO:0007669"/>
    <property type="project" value="UniProtKB-KW"/>
</dbReference>
<organism evidence="8 9">
    <name type="scientific">Mytilus coruscus</name>
    <name type="common">Sea mussel</name>
    <dbReference type="NCBI Taxonomy" id="42192"/>
    <lineage>
        <taxon>Eukaryota</taxon>
        <taxon>Metazoa</taxon>
        <taxon>Spiralia</taxon>
        <taxon>Lophotrochozoa</taxon>
        <taxon>Mollusca</taxon>
        <taxon>Bivalvia</taxon>
        <taxon>Autobranchia</taxon>
        <taxon>Pteriomorphia</taxon>
        <taxon>Mytilida</taxon>
        <taxon>Mytiloidea</taxon>
        <taxon>Mytilidae</taxon>
        <taxon>Mytilinae</taxon>
        <taxon>Mytilus</taxon>
    </lineage>
</organism>
<dbReference type="OrthoDB" id="436496at2759"/>
<keyword evidence="1 6" id="KW-0813">Transport</keyword>
<dbReference type="PROSITE" id="PS01033">
    <property type="entry name" value="GLOBIN"/>
    <property type="match status" value="1"/>
</dbReference>
<protein>
    <recommendedName>
        <fullName evidence="7">Globin domain-containing protein</fullName>
    </recommendedName>
</protein>
<reference evidence="8 9" key="1">
    <citation type="submission" date="2020-06" db="EMBL/GenBank/DDBJ databases">
        <authorList>
            <person name="Li R."/>
            <person name="Bekaert M."/>
        </authorList>
    </citation>
    <scope>NUCLEOTIDE SEQUENCE [LARGE SCALE GENOMIC DNA]</scope>
    <source>
        <strain evidence="9">wild</strain>
    </source>
</reference>
<comment type="similarity">
    <text evidence="6">Belongs to the globin family.</text>
</comment>
<keyword evidence="5" id="KW-0408">Iron</keyword>
<dbReference type="Pfam" id="PF00042">
    <property type="entry name" value="Globin"/>
    <property type="match status" value="1"/>
</dbReference>
<keyword evidence="2 6" id="KW-0349">Heme</keyword>
<dbReference type="InterPro" id="IPR012292">
    <property type="entry name" value="Globin/Proto"/>
</dbReference>
<dbReference type="GO" id="GO:0005344">
    <property type="term" value="F:oxygen carrier activity"/>
    <property type="evidence" value="ECO:0007669"/>
    <property type="project" value="UniProtKB-KW"/>
</dbReference>
<accession>A0A6J8DHQ8</accession>
<dbReference type="GO" id="GO:0019825">
    <property type="term" value="F:oxygen binding"/>
    <property type="evidence" value="ECO:0007669"/>
    <property type="project" value="InterPro"/>
</dbReference>
<feature type="domain" description="Globin" evidence="7">
    <location>
        <begin position="41"/>
        <end position="188"/>
    </location>
</feature>
<dbReference type="PANTHER" id="PTHR47217:SF1">
    <property type="entry name" value="GLOBIN-LIKE PROTEIN"/>
    <property type="match status" value="1"/>
</dbReference>
<dbReference type="InterPro" id="IPR009050">
    <property type="entry name" value="Globin-like_sf"/>
</dbReference>
<evidence type="ECO:0000256" key="6">
    <source>
        <dbReference type="RuleBase" id="RU000356"/>
    </source>
</evidence>
<keyword evidence="4" id="KW-0479">Metal-binding</keyword>